<reference evidence="2 3" key="1">
    <citation type="journal article" date="2013" name="Antonie Van Leeuwenhoek">
        <title>Echinimonas agarilytica gen. nov., sp. nov., a new gammaproteobacterium isolated from the sea urchin Strongylocentrotus intermedius.</title>
        <authorList>
            <person name="Nedashkovskaya O.I."/>
            <person name="Stenkova A.M."/>
            <person name="Zhukova N.V."/>
            <person name="Van Trappen S."/>
            <person name="Lee J.S."/>
            <person name="Kim S.B."/>
        </authorList>
    </citation>
    <scope>NUCLEOTIDE SEQUENCE [LARGE SCALE GENOMIC DNA]</scope>
    <source>
        <strain evidence="2 3">KMM 6351</strain>
    </source>
</reference>
<keyword evidence="1" id="KW-0732">Signal</keyword>
<evidence type="ECO:0000256" key="1">
    <source>
        <dbReference type="SAM" id="SignalP"/>
    </source>
</evidence>
<comment type="caution">
    <text evidence="2">The sequence shown here is derived from an EMBL/GenBank/DDBJ whole genome shotgun (WGS) entry which is preliminary data.</text>
</comment>
<organism evidence="2 3">
    <name type="scientific">Echinimonas agarilytica</name>
    <dbReference type="NCBI Taxonomy" id="1215918"/>
    <lineage>
        <taxon>Bacteria</taxon>
        <taxon>Pseudomonadati</taxon>
        <taxon>Pseudomonadota</taxon>
        <taxon>Gammaproteobacteria</taxon>
        <taxon>Alteromonadales</taxon>
        <taxon>Echinimonadaceae</taxon>
        <taxon>Echinimonas</taxon>
    </lineage>
</organism>
<gene>
    <name evidence="2" type="ORF">NAF29_02540</name>
</gene>
<evidence type="ECO:0000313" key="3">
    <source>
        <dbReference type="Proteomes" id="UP001165393"/>
    </source>
</evidence>
<dbReference type="RefSeq" id="WP_251259911.1">
    <property type="nucleotide sequence ID" value="NZ_JAMQGP010000001.1"/>
</dbReference>
<dbReference type="Proteomes" id="UP001165393">
    <property type="component" value="Unassembled WGS sequence"/>
</dbReference>
<sequence>MNTIASSPLIRIFITCSLLFSNAAIADTDNRTGANFVSTFGYTNVIELSNQSTRVLLLPQVGGKVLQYSYHGKDSLVVDAKDKGWHFDGSNQSTTFNSGGRFDIGSPAFLPDRRNLLLGHWHGEIIGDRQARLTSVKDPETGLQIIRTFTLDSKSSRLRIDMRMTNYLKREVTAHFWTRTFAKGGGKFVIPMTEGNIYPKGYTVFDVKQKSILLHPPADPHVHHQDGYFQITGQPQHQKFGIETYTDWAAYFIPNDLVMLRQFQTFPDRAYTDLKSGTFSIYYNTSFKNHSVAEIEPMGPRERLKQGQSAYFTEVWTLAEYPFEQLSTPISSAQIIPIEEQLKPILDR</sequence>
<evidence type="ECO:0000313" key="2">
    <source>
        <dbReference type="EMBL" id="MCM2678548.1"/>
    </source>
</evidence>
<protein>
    <recommendedName>
        <fullName evidence="4">Aldose 1-epimerase</fullName>
    </recommendedName>
</protein>
<dbReference type="AlphaFoldDB" id="A0AA42B6H7"/>
<accession>A0AA42B6H7</accession>
<proteinExistence type="predicted"/>
<evidence type="ECO:0008006" key="4">
    <source>
        <dbReference type="Google" id="ProtNLM"/>
    </source>
</evidence>
<name>A0AA42B6H7_9GAMM</name>
<dbReference type="EMBL" id="JAMQGP010000001">
    <property type="protein sequence ID" value="MCM2678548.1"/>
    <property type="molecule type" value="Genomic_DNA"/>
</dbReference>
<keyword evidence="3" id="KW-1185">Reference proteome</keyword>
<feature type="chain" id="PRO_5041354855" description="Aldose 1-epimerase" evidence="1">
    <location>
        <begin position="27"/>
        <end position="348"/>
    </location>
</feature>
<feature type="signal peptide" evidence="1">
    <location>
        <begin position="1"/>
        <end position="26"/>
    </location>
</feature>